<feature type="region of interest" description="Disordered" evidence="1">
    <location>
        <begin position="588"/>
        <end position="607"/>
    </location>
</feature>
<organism evidence="2 3">
    <name type="scientific">Cymbomonas tetramitiformis</name>
    <dbReference type="NCBI Taxonomy" id="36881"/>
    <lineage>
        <taxon>Eukaryota</taxon>
        <taxon>Viridiplantae</taxon>
        <taxon>Chlorophyta</taxon>
        <taxon>Pyramimonadophyceae</taxon>
        <taxon>Pyramimonadales</taxon>
        <taxon>Pyramimonadaceae</taxon>
        <taxon>Cymbomonas</taxon>
    </lineage>
</organism>
<evidence type="ECO:0000256" key="1">
    <source>
        <dbReference type="SAM" id="MobiDB-lite"/>
    </source>
</evidence>
<feature type="compositionally biased region" description="Polar residues" evidence="1">
    <location>
        <begin position="231"/>
        <end position="240"/>
    </location>
</feature>
<feature type="region of interest" description="Disordered" evidence="1">
    <location>
        <begin position="1"/>
        <end position="47"/>
    </location>
</feature>
<feature type="compositionally biased region" description="Polar residues" evidence="1">
    <location>
        <begin position="384"/>
        <end position="395"/>
    </location>
</feature>
<comment type="caution">
    <text evidence="2">The sequence shown here is derived from an EMBL/GenBank/DDBJ whole genome shotgun (WGS) entry which is preliminary data.</text>
</comment>
<dbReference type="EMBL" id="LGRX02033122">
    <property type="protein sequence ID" value="KAK3242760.1"/>
    <property type="molecule type" value="Genomic_DNA"/>
</dbReference>
<keyword evidence="3" id="KW-1185">Reference proteome</keyword>
<protein>
    <submittedName>
        <fullName evidence="2">Uncharacterized protein</fullName>
    </submittedName>
</protein>
<evidence type="ECO:0000313" key="2">
    <source>
        <dbReference type="EMBL" id="KAK3242760.1"/>
    </source>
</evidence>
<name>A0AAE0BVS1_9CHLO</name>
<reference evidence="2 3" key="1">
    <citation type="journal article" date="2015" name="Genome Biol. Evol.">
        <title>Comparative Genomics of a Bacterivorous Green Alga Reveals Evolutionary Causalities and Consequences of Phago-Mixotrophic Mode of Nutrition.</title>
        <authorList>
            <person name="Burns J.A."/>
            <person name="Paasch A."/>
            <person name="Narechania A."/>
            <person name="Kim E."/>
        </authorList>
    </citation>
    <scope>NUCLEOTIDE SEQUENCE [LARGE SCALE GENOMIC DNA]</scope>
    <source>
        <strain evidence="2 3">PLY_AMNH</strain>
    </source>
</reference>
<feature type="compositionally biased region" description="Basic and acidic residues" evidence="1">
    <location>
        <begin position="628"/>
        <end position="639"/>
    </location>
</feature>
<accession>A0AAE0BVS1</accession>
<feature type="region of interest" description="Disordered" evidence="1">
    <location>
        <begin position="188"/>
        <end position="466"/>
    </location>
</feature>
<dbReference type="AlphaFoldDB" id="A0AAE0BVS1"/>
<gene>
    <name evidence="2" type="ORF">CYMTET_47556</name>
</gene>
<feature type="compositionally biased region" description="Basic residues" evidence="1">
    <location>
        <begin position="212"/>
        <end position="222"/>
    </location>
</feature>
<proteinExistence type="predicted"/>
<dbReference type="Proteomes" id="UP001190700">
    <property type="component" value="Unassembled WGS sequence"/>
</dbReference>
<feature type="compositionally biased region" description="Low complexity" evidence="1">
    <location>
        <begin position="652"/>
        <end position="663"/>
    </location>
</feature>
<feature type="region of interest" description="Disordered" evidence="1">
    <location>
        <begin position="66"/>
        <end position="114"/>
    </location>
</feature>
<feature type="region of interest" description="Disordered" evidence="1">
    <location>
        <begin position="613"/>
        <end position="688"/>
    </location>
</feature>
<sequence length="705" mass="75116">MLATHAVEGLLPPLPSEPSPRRTGPPKREGVLWKGSNVRHTAPSLCETGEVFIDPVNRSFTAVSQSNPVPHALDNAPLDAVSAPEESSKTSRSRTKERRKDPVPQTKRPHQRAYKAVPQLTAPLQMDGVSGHSCGFPLEMKPIDLDLDSSGIAPWGVKGSDTAASPMPLMSELDRMMRSTPSMEDIGALAVTSTRLSAPEESAASVDDLRVCKRSRQPRAKKDHPGKTSDQDAPSHTNSLGAFLERSADRLQSPGGERDGGEQQPSTSAHQRGGEAEGAEGGEPLAAVDSLLSLPEPAPSEDSIATAHPPPGAPRSGRKRPVPRQTFPQDRAGHLQEALHIGPVTDDRFDSVSPVPPAQPFPQGSVAGLVEQGVSAEMPGSATAEASTRNVTSAVVQPPPPGSPGHVSEALELPALETTTRTAQTPPGAFSYPTADSWPQPSDQESRKSPEAEEPWPAGGKAAGSVSSLTITLPQVERSSRVAPLPSHGFLTARVSPKQWFPPFESLAMPEREPSVKLTRSAPSNVSNEERSAMKNTIHHLRDLQHVPKAMIGRQMHHELELRYRHSLAAHRGVAKGSRRFMRVMPHEFDPVKGHPPGSGLVRGRHDTAAGSHTALPAIGSEGPLCERSPRPPADHEWTQRPSVQEDTQQPSGHSDASSGAHSKPGSTLNTPITPIKPAEDAAAGAAAEDAATFLRGLRRTRQRS</sequence>
<evidence type="ECO:0000313" key="3">
    <source>
        <dbReference type="Proteomes" id="UP001190700"/>
    </source>
</evidence>
<feature type="compositionally biased region" description="Polar residues" evidence="1">
    <location>
        <begin position="640"/>
        <end position="651"/>
    </location>
</feature>